<feature type="compositionally biased region" description="Basic and acidic residues" evidence="5">
    <location>
        <begin position="193"/>
        <end position="204"/>
    </location>
</feature>
<keyword evidence="3 4" id="KW-0961">Cell wall biogenesis/degradation</keyword>
<reference evidence="7 8" key="1">
    <citation type="journal article" date="2019" name="Nat. Microbiol.">
        <title>Mediterranean grassland soil C-N compound turnover is dependent on rainfall and depth, and is mediated by genomically divergent microorganisms.</title>
        <authorList>
            <person name="Diamond S."/>
            <person name="Andeer P.F."/>
            <person name="Li Z."/>
            <person name="Crits-Christoph A."/>
            <person name="Burstein D."/>
            <person name="Anantharaman K."/>
            <person name="Lane K.R."/>
            <person name="Thomas B.C."/>
            <person name="Pan C."/>
            <person name="Northen T.R."/>
            <person name="Banfield J.F."/>
        </authorList>
    </citation>
    <scope>NUCLEOTIDE SEQUENCE [LARGE SCALE GENOMIC DNA]</scope>
    <source>
        <strain evidence="7">WS_10</strain>
    </source>
</reference>
<feature type="compositionally biased region" description="Basic and acidic residues" evidence="5">
    <location>
        <begin position="111"/>
        <end position="159"/>
    </location>
</feature>
<dbReference type="GO" id="GO:0071555">
    <property type="term" value="P:cell wall organization"/>
    <property type="evidence" value="ECO:0007669"/>
    <property type="project" value="UniProtKB-KW"/>
</dbReference>
<keyword evidence="4" id="KW-0694">RNA-binding</keyword>
<dbReference type="CDD" id="cd02414">
    <property type="entry name" value="KH-II_Jag"/>
    <property type="match status" value="1"/>
</dbReference>
<comment type="domain">
    <text evidence="4">Has an N-terminal Jag-N domain and 2 RNA-binding domains (KH and R3H).</text>
</comment>
<dbReference type="Proteomes" id="UP000319836">
    <property type="component" value="Unassembled WGS sequence"/>
</dbReference>
<dbReference type="InterPro" id="IPR032782">
    <property type="entry name" value="KhpB_N"/>
</dbReference>
<comment type="caution">
    <text evidence="7">The sequence shown here is derived from an EMBL/GenBank/DDBJ whole genome shotgun (WGS) entry which is preliminary data.</text>
</comment>
<dbReference type="GO" id="GO:0008360">
    <property type="term" value="P:regulation of cell shape"/>
    <property type="evidence" value="ECO:0007669"/>
    <property type="project" value="UniProtKB-KW"/>
</dbReference>
<evidence type="ECO:0000256" key="5">
    <source>
        <dbReference type="SAM" id="MobiDB-lite"/>
    </source>
</evidence>
<organism evidence="7 8">
    <name type="scientific">Eiseniibacteriota bacterium</name>
    <dbReference type="NCBI Taxonomy" id="2212470"/>
    <lineage>
        <taxon>Bacteria</taxon>
        <taxon>Candidatus Eiseniibacteriota</taxon>
    </lineage>
</organism>
<dbReference type="GO" id="GO:0005737">
    <property type="term" value="C:cytoplasm"/>
    <property type="evidence" value="ECO:0007669"/>
    <property type="project" value="UniProtKB-SubCell"/>
</dbReference>
<name>A0A538U308_UNCEI</name>
<evidence type="ECO:0000256" key="3">
    <source>
        <dbReference type="ARBA" id="ARBA00023316"/>
    </source>
</evidence>
<evidence type="ECO:0000256" key="4">
    <source>
        <dbReference type="HAMAP-Rule" id="MF_00867"/>
    </source>
</evidence>
<feature type="compositionally biased region" description="Basic and acidic residues" evidence="5">
    <location>
        <begin position="173"/>
        <end position="186"/>
    </location>
</feature>
<comment type="similarity">
    <text evidence="4">Belongs to the KhpB RNA-binding protein family.</text>
</comment>
<dbReference type="Gene3D" id="3.30.30.80">
    <property type="entry name" value="probable RNA-binding protein from clostridium symbiosum atcc 14940"/>
    <property type="match status" value="1"/>
</dbReference>
<evidence type="ECO:0000256" key="2">
    <source>
        <dbReference type="ARBA" id="ARBA00023186"/>
    </source>
</evidence>
<gene>
    <name evidence="4" type="primary">khpB</name>
    <name evidence="4" type="synonym">eloR</name>
    <name evidence="7" type="ORF">E6K80_08955</name>
</gene>
<evidence type="ECO:0000259" key="6">
    <source>
        <dbReference type="PROSITE" id="PS51061"/>
    </source>
</evidence>
<dbReference type="GO" id="GO:0003723">
    <property type="term" value="F:RNA binding"/>
    <property type="evidence" value="ECO:0007669"/>
    <property type="project" value="UniProtKB-UniRule"/>
</dbReference>
<evidence type="ECO:0000313" key="8">
    <source>
        <dbReference type="Proteomes" id="UP000319836"/>
    </source>
</evidence>
<evidence type="ECO:0000256" key="1">
    <source>
        <dbReference type="ARBA" id="ARBA00022960"/>
    </source>
</evidence>
<dbReference type="EMBL" id="VBPA01000218">
    <property type="protein sequence ID" value="TMQ70286.1"/>
    <property type="molecule type" value="Genomic_DNA"/>
</dbReference>
<dbReference type="InterPro" id="IPR015946">
    <property type="entry name" value="KH_dom-like_a/b"/>
</dbReference>
<dbReference type="SMART" id="SM01245">
    <property type="entry name" value="Jag_N"/>
    <property type="match status" value="1"/>
</dbReference>
<dbReference type="InterPro" id="IPR038247">
    <property type="entry name" value="Jag_N_dom_sf"/>
</dbReference>
<keyword evidence="1 4" id="KW-0133">Cell shape</keyword>
<comment type="subunit">
    <text evidence="4">Forms a complex with KhpA.</text>
</comment>
<keyword evidence="2 4" id="KW-0143">Chaperone</keyword>
<dbReference type="InterPro" id="IPR039247">
    <property type="entry name" value="KhpB"/>
</dbReference>
<dbReference type="Pfam" id="PF14804">
    <property type="entry name" value="Jag_N"/>
    <property type="match status" value="1"/>
</dbReference>
<comment type="function">
    <text evidence="4">A probable RNA chaperone. Forms a complex with KhpA which binds to cellular RNA and controls its expression. Plays a role in peptidoglycan (PG) homeostasis and cell length regulation.</text>
</comment>
<dbReference type="InterPro" id="IPR001374">
    <property type="entry name" value="R3H_dom"/>
</dbReference>
<dbReference type="HAMAP" id="MF_00867">
    <property type="entry name" value="KhpB"/>
    <property type="match status" value="1"/>
</dbReference>
<feature type="region of interest" description="Disordered" evidence="5">
    <location>
        <begin position="44"/>
        <end position="217"/>
    </location>
</feature>
<dbReference type="AlphaFoldDB" id="A0A538U308"/>
<protein>
    <recommendedName>
        <fullName evidence="4">RNA-binding protein KhpB</fullName>
    </recommendedName>
    <alternativeName>
        <fullName evidence="4">RNA-binding protein EloR</fullName>
    </alternativeName>
</protein>
<proteinExistence type="inferred from homology"/>
<dbReference type="PANTHER" id="PTHR35800">
    <property type="entry name" value="PROTEIN JAG"/>
    <property type="match status" value="1"/>
</dbReference>
<dbReference type="InterPro" id="IPR038008">
    <property type="entry name" value="Jag_KH"/>
</dbReference>
<dbReference type="PANTHER" id="PTHR35800:SF1">
    <property type="entry name" value="RNA-BINDING PROTEIN KHPB"/>
    <property type="match status" value="1"/>
</dbReference>
<feature type="domain" description="R3H" evidence="6">
    <location>
        <begin position="299"/>
        <end position="365"/>
    </location>
</feature>
<comment type="caution">
    <text evidence="4">Lacks conserved residue(s) required for the propagation of feature annotation.</text>
</comment>
<feature type="compositionally biased region" description="Basic and acidic residues" evidence="5">
    <location>
        <begin position="59"/>
        <end position="103"/>
    </location>
</feature>
<accession>A0A538U308</accession>
<evidence type="ECO:0000313" key="7">
    <source>
        <dbReference type="EMBL" id="TMQ70286.1"/>
    </source>
</evidence>
<keyword evidence="4" id="KW-0963">Cytoplasm</keyword>
<comment type="subcellular location">
    <subcellularLocation>
        <location evidence="4">Cytoplasm</location>
    </subcellularLocation>
</comment>
<dbReference type="Gene3D" id="3.30.300.20">
    <property type="match status" value="1"/>
</dbReference>
<dbReference type="Gene3D" id="3.30.1370.50">
    <property type="entry name" value="R3H-like domain"/>
    <property type="match status" value="1"/>
</dbReference>
<dbReference type="PROSITE" id="PS51061">
    <property type="entry name" value="R3H"/>
    <property type="match status" value="1"/>
</dbReference>
<dbReference type="GO" id="GO:0009252">
    <property type="term" value="P:peptidoglycan biosynthetic process"/>
    <property type="evidence" value="ECO:0007669"/>
    <property type="project" value="UniProtKB-UniRule"/>
</dbReference>
<dbReference type="InterPro" id="IPR036867">
    <property type="entry name" value="R3H_dom_sf"/>
</dbReference>
<sequence>MESRGVMFEGKTLDDAVRKGLEALGLSRAEVMIQVMEEGSSGFLGIGSRPYKVRMMPRPRRESAAERPERRGTRDRDRGGRAGRERSDRGGRGERSGERRARSDGGAGAERSSRGERGDRGPAKERPAREGRPEREARAPQREESAPVAEMRREEDADRPRRRRRRGRSGGDGGREAPPREAHASHENQPLRTESEAGGERVHEPSTGNGPEVPAGELADKGRQLAEDLFRAMGFEAQVTARAETDSVEVKAEIGQDSELITGEKGEVRQSIQHLLNRMLNRGGTSRYHLQLEINDFWARRETELKEMAQRLADEAVADDSEKLTEYLNAQERRVVHVTLRDDSRVKTFGLGDGMIKKVAIAPVGADEEQKPGS</sequence>